<protein>
    <submittedName>
        <fullName evidence="1">Uncharacterized protein</fullName>
    </submittedName>
</protein>
<dbReference type="AlphaFoldDB" id="A0A0E9XXV4"/>
<evidence type="ECO:0000313" key="1">
    <source>
        <dbReference type="EMBL" id="JAI06529.1"/>
    </source>
</evidence>
<organism evidence="1">
    <name type="scientific">Anguilla anguilla</name>
    <name type="common">European freshwater eel</name>
    <name type="synonym">Muraena anguilla</name>
    <dbReference type="NCBI Taxonomy" id="7936"/>
    <lineage>
        <taxon>Eukaryota</taxon>
        <taxon>Metazoa</taxon>
        <taxon>Chordata</taxon>
        <taxon>Craniata</taxon>
        <taxon>Vertebrata</taxon>
        <taxon>Euteleostomi</taxon>
        <taxon>Actinopterygii</taxon>
        <taxon>Neopterygii</taxon>
        <taxon>Teleostei</taxon>
        <taxon>Anguilliformes</taxon>
        <taxon>Anguillidae</taxon>
        <taxon>Anguilla</taxon>
    </lineage>
</organism>
<sequence>MLTISIRLCCHPAIICSTPVHKNNVTIGDFWEGLQLVTRWTVKLLLSVYTL</sequence>
<reference evidence="1" key="1">
    <citation type="submission" date="2014-11" db="EMBL/GenBank/DDBJ databases">
        <authorList>
            <person name="Amaro Gonzalez C."/>
        </authorList>
    </citation>
    <scope>NUCLEOTIDE SEQUENCE</scope>
</reference>
<proteinExistence type="predicted"/>
<reference evidence="1" key="2">
    <citation type="journal article" date="2015" name="Fish Shellfish Immunol.">
        <title>Early steps in the European eel (Anguilla anguilla)-Vibrio vulnificus interaction in the gills: Role of the RtxA13 toxin.</title>
        <authorList>
            <person name="Callol A."/>
            <person name="Pajuelo D."/>
            <person name="Ebbesson L."/>
            <person name="Teles M."/>
            <person name="MacKenzie S."/>
            <person name="Amaro C."/>
        </authorList>
    </citation>
    <scope>NUCLEOTIDE SEQUENCE</scope>
</reference>
<name>A0A0E9XXV4_ANGAN</name>
<accession>A0A0E9XXV4</accession>
<dbReference type="EMBL" id="GBXM01002049">
    <property type="protein sequence ID" value="JAI06529.1"/>
    <property type="molecule type" value="Transcribed_RNA"/>
</dbReference>